<dbReference type="Proteomes" id="UP000233256">
    <property type="component" value="Unassembled WGS sequence"/>
</dbReference>
<sequence>MRSENSSEMENRIHRENCHSCSRRKICRHHVKKNRFEGAREMAGAMSHELNQVLQQFMGYSELMAMEVERLGAIMDLRPLMAGNREEFSEMETEILLNVKELTSKLIKASEKMGEFTFRISKLNNYRTKEYLPGRIIIDIEGSSKREETAPLICLRTAPDPDLGTISLYTQGICCG</sequence>
<reference evidence="1 2" key="1">
    <citation type="journal article" date="2017" name="ISME J.">
        <title>Potential for microbial H2 and metal transformations associated with novel bacteria and archaea in deep terrestrial subsurface sediments.</title>
        <authorList>
            <person name="Hernsdorf A.W."/>
            <person name="Amano Y."/>
            <person name="Miyakawa K."/>
            <person name="Ise K."/>
            <person name="Suzuki Y."/>
            <person name="Anantharaman K."/>
            <person name="Probst A."/>
            <person name="Burstein D."/>
            <person name="Thomas B.C."/>
            <person name="Banfield J.F."/>
        </authorList>
    </citation>
    <scope>NUCLEOTIDE SEQUENCE [LARGE SCALE GENOMIC DNA]</scope>
    <source>
        <strain evidence="1">HGW-Wallbacteria-1</strain>
    </source>
</reference>
<evidence type="ECO:0000313" key="1">
    <source>
        <dbReference type="EMBL" id="PKK88138.1"/>
    </source>
</evidence>
<accession>A0A2N1PIF7</accession>
<evidence type="ECO:0008006" key="3">
    <source>
        <dbReference type="Google" id="ProtNLM"/>
    </source>
</evidence>
<gene>
    <name evidence="1" type="ORF">CVV64_20110</name>
</gene>
<comment type="caution">
    <text evidence="1">The sequence shown here is derived from an EMBL/GenBank/DDBJ whole genome shotgun (WGS) entry which is preliminary data.</text>
</comment>
<organism evidence="1 2">
    <name type="scientific">Candidatus Wallbacteria bacterium HGW-Wallbacteria-1</name>
    <dbReference type="NCBI Taxonomy" id="2013854"/>
    <lineage>
        <taxon>Bacteria</taxon>
        <taxon>Candidatus Walliibacteriota</taxon>
    </lineage>
</organism>
<dbReference type="AlphaFoldDB" id="A0A2N1PIF7"/>
<dbReference type="EMBL" id="PGXC01000063">
    <property type="protein sequence ID" value="PKK88138.1"/>
    <property type="molecule type" value="Genomic_DNA"/>
</dbReference>
<name>A0A2N1PIF7_9BACT</name>
<evidence type="ECO:0000313" key="2">
    <source>
        <dbReference type="Proteomes" id="UP000233256"/>
    </source>
</evidence>
<protein>
    <recommendedName>
        <fullName evidence="3">Signal transduction histidine kinase dimerisation/phosphoacceptor domain-containing protein</fullName>
    </recommendedName>
</protein>
<proteinExistence type="predicted"/>